<comment type="caution">
    <text evidence="2">The sequence shown here is derived from an EMBL/GenBank/DDBJ whole genome shotgun (WGS) entry which is preliminary data.</text>
</comment>
<dbReference type="OrthoDB" id="9800454at2"/>
<evidence type="ECO:0000313" key="3">
    <source>
        <dbReference type="Proteomes" id="UP000239366"/>
    </source>
</evidence>
<gene>
    <name evidence="2" type="ORF">BST99_03925</name>
</gene>
<organism evidence="2 3">
    <name type="scientific">Aureicoccus marinus</name>
    <dbReference type="NCBI Taxonomy" id="754435"/>
    <lineage>
        <taxon>Bacteria</taxon>
        <taxon>Pseudomonadati</taxon>
        <taxon>Bacteroidota</taxon>
        <taxon>Flavobacteriia</taxon>
        <taxon>Flavobacteriales</taxon>
        <taxon>Flavobacteriaceae</taxon>
        <taxon>Aureicoccus</taxon>
    </lineage>
</organism>
<dbReference type="EMBL" id="MQVX01000001">
    <property type="protein sequence ID" value="PQJ14994.1"/>
    <property type="molecule type" value="Genomic_DNA"/>
</dbReference>
<evidence type="ECO:0000259" key="1">
    <source>
        <dbReference type="Pfam" id="PF13649"/>
    </source>
</evidence>
<evidence type="ECO:0000313" key="2">
    <source>
        <dbReference type="EMBL" id="PQJ14994.1"/>
    </source>
</evidence>
<feature type="domain" description="Methyltransferase" evidence="1">
    <location>
        <begin position="62"/>
        <end position="153"/>
    </location>
</feature>
<dbReference type="InterPro" id="IPR041698">
    <property type="entry name" value="Methyltransf_25"/>
</dbReference>
<reference evidence="3" key="1">
    <citation type="submission" date="2016-11" db="EMBL/GenBank/DDBJ databases">
        <title>Trade-off between light-utilization and light-protection in marine flavobacteria.</title>
        <authorList>
            <person name="Kumagai Y."/>
            <person name="Yoshizawa S."/>
            <person name="Kogure K."/>
        </authorList>
    </citation>
    <scope>NUCLEOTIDE SEQUENCE [LARGE SCALE GENOMIC DNA]</scope>
    <source>
        <strain evidence="3">SG-18</strain>
    </source>
</reference>
<dbReference type="InterPro" id="IPR029063">
    <property type="entry name" value="SAM-dependent_MTases_sf"/>
</dbReference>
<dbReference type="SUPFAM" id="SSF53335">
    <property type="entry name" value="S-adenosyl-L-methionine-dependent methyltransferases"/>
    <property type="match status" value="1"/>
</dbReference>
<keyword evidence="3" id="KW-1185">Reference proteome</keyword>
<dbReference type="CDD" id="cd02440">
    <property type="entry name" value="AdoMet_MTases"/>
    <property type="match status" value="1"/>
</dbReference>
<proteinExistence type="predicted"/>
<name>A0A2S7T5Q3_9FLAO</name>
<dbReference type="Pfam" id="PF13649">
    <property type="entry name" value="Methyltransf_25"/>
    <property type="match status" value="1"/>
</dbReference>
<dbReference type="Gene3D" id="3.40.50.150">
    <property type="entry name" value="Vaccinia Virus protein VP39"/>
    <property type="match status" value="1"/>
</dbReference>
<dbReference type="RefSeq" id="WP_105000643.1">
    <property type="nucleotide sequence ID" value="NZ_MQVX01000001.1"/>
</dbReference>
<dbReference type="AlphaFoldDB" id="A0A2S7T5Q3"/>
<protein>
    <recommendedName>
        <fullName evidence="1">Methyltransferase domain-containing protein</fullName>
    </recommendedName>
</protein>
<dbReference type="Proteomes" id="UP000239366">
    <property type="component" value="Unassembled WGS sequence"/>
</dbReference>
<accession>A0A2S7T5Q3</accession>
<sequence>MMDFSVRFDGKEIMDGPEKVPGSYERAYRDISRCNAMLGGHKANLSEVKKLINRNIKESYTIWDLGSGDGSTLAYLSKHLKNGKKSYTFQGFDLSALSVEVARRNYAHDERLQFYQQDILKMSTENKPDIILCNLTLHHFTDEEAKILLKTLVERVELGVLINDLERHPWAYRLFKVFSLVFIRTQIAKTDGLISIRRAFHLQEFKQWALEIPQALHRIRKQPLFRLIWVLEPLKPSKN</sequence>